<name>A0ABT0E8J9_9GAMM</name>
<feature type="compositionally biased region" description="Acidic residues" evidence="1">
    <location>
        <begin position="52"/>
        <end position="61"/>
    </location>
</feature>
<dbReference type="EMBL" id="JALKII010000006">
    <property type="protein sequence ID" value="MCK0538151.1"/>
    <property type="molecule type" value="Genomic_DNA"/>
</dbReference>
<organism evidence="2 3">
    <name type="scientific">Alcanivorax quisquiliarum</name>
    <dbReference type="NCBI Taxonomy" id="2933565"/>
    <lineage>
        <taxon>Bacteria</taxon>
        <taxon>Pseudomonadati</taxon>
        <taxon>Pseudomonadota</taxon>
        <taxon>Gammaproteobacteria</taxon>
        <taxon>Oceanospirillales</taxon>
        <taxon>Alcanivoracaceae</taxon>
        <taxon>Alcanivorax</taxon>
    </lineage>
</organism>
<accession>A0ABT0E8J9</accession>
<evidence type="ECO:0000256" key="1">
    <source>
        <dbReference type="SAM" id="MobiDB-lite"/>
    </source>
</evidence>
<dbReference type="PROSITE" id="PS51257">
    <property type="entry name" value="PROKAR_LIPOPROTEIN"/>
    <property type="match status" value="1"/>
</dbReference>
<dbReference type="Proteomes" id="UP001165524">
    <property type="component" value="Unassembled WGS sequence"/>
</dbReference>
<dbReference type="RefSeq" id="WP_246952490.1">
    <property type="nucleotide sequence ID" value="NZ_JALKII010000006.1"/>
</dbReference>
<keyword evidence="3" id="KW-1185">Reference proteome</keyword>
<feature type="region of interest" description="Disordered" evidence="1">
    <location>
        <begin position="18"/>
        <end position="61"/>
    </location>
</feature>
<proteinExistence type="predicted"/>
<evidence type="ECO:0000313" key="3">
    <source>
        <dbReference type="Proteomes" id="UP001165524"/>
    </source>
</evidence>
<gene>
    <name evidence="2" type="ORF">MU846_10555</name>
</gene>
<reference evidence="2" key="1">
    <citation type="submission" date="2022-04" db="EMBL/GenBank/DDBJ databases">
        <title>Alcanivorax sp. CY1518 draft genome sequence.</title>
        <authorList>
            <person name="Zhao G."/>
            <person name="An M."/>
        </authorList>
    </citation>
    <scope>NUCLEOTIDE SEQUENCE</scope>
    <source>
        <strain evidence="2">CY1518</strain>
    </source>
</reference>
<evidence type="ECO:0000313" key="2">
    <source>
        <dbReference type="EMBL" id="MCK0538151.1"/>
    </source>
</evidence>
<comment type="caution">
    <text evidence="2">The sequence shown here is derived from an EMBL/GenBank/DDBJ whole genome shotgun (WGS) entry which is preliminary data.</text>
</comment>
<sequence>MRTWPALCLLTLLVACTDDAPPAPPEPVLEGGARQEAPPMVAPADAPPPLEEPVEEEPVEE</sequence>
<protein>
    <recommendedName>
        <fullName evidence="4">Lipoprotein</fullName>
    </recommendedName>
</protein>
<evidence type="ECO:0008006" key="4">
    <source>
        <dbReference type="Google" id="ProtNLM"/>
    </source>
</evidence>